<sequence>MKLAEALIQRKDLSSDISDLKTRITNNSLVQEGTDPAEDPEALLLQLYDKLNRFESMVSRINYTNAIAKIGDITLNEALTKRDNLQLTYTTLSSISNHASSTVSRYSITEILNKATIDIQKLRKKLDKIAEERRKLETKIQSANWTVDLL</sequence>
<reference evidence="3" key="1">
    <citation type="submission" date="2017-01" db="EMBL/GenBank/DDBJ databases">
        <authorList>
            <person name="Wang Y."/>
            <person name="White M."/>
            <person name="Kvist S."/>
            <person name="Moncalvo J.-M."/>
        </authorList>
    </citation>
    <scope>NUCLEOTIDE SEQUENCE [LARGE SCALE GENOMIC DNA]</scope>
    <source>
        <strain evidence="3">ID-206-W2</strain>
    </source>
</reference>
<evidence type="ECO:0000313" key="3">
    <source>
        <dbReference type="Proteomes" id="UP000187429"/>
    </source>
</evidence>
<dbReference type="InterPro" id="IPR047741">
    <property type="entry name" value="DIP1984-like"/>
</dbReference>
<organism evidence="2 3">
    <name type="scientific">Smittium culicis</name>
    <dbReference type="NCBI Taxonomy" id="133412"/>
    <lineage>
        <taxon>Eukaryota</taxon>
        <taxon>Fungi</taxon>
        <taxon>Fungi incertae sedis</taxon>
        <taxon>Zoopagomycota</taxon>
        <taxon>Kickxellomycotina</taxon>
        <taxon>Harpellomycetes</taxon>
        <taxon>Harpellales</taxon>
        <taxon>Legeriomycetaceae</taxon>
        <taxon>Smittium</taxon>
    </lineage>
</organism>
<comment type="caution">
    <text evidence="2">The sequence shown here is derived from an EMBL/GenBank/DDBJ whole genome shotgun (WGS) entry which is preliminary data.</text>
</comment>
<feature type="coiled-coil region" evidence="1">
    <location>
        <begin position="112"/>
        <end position="146"/>
    </location>
</feature>
<gene>
    <name evidence="2" type="ORF">AYI69_g9957</name>
</gene>
<dbReference type="CDD" id="cd12208">
    <property type="entry name" value="DIP1984-like"/>
    <property type="match status" value="1"/>
</dbReference>
<dbReference type="NCBIfam" id="NF038048">
    <property type="entry name" value="DIP1984_fam"/>
    <property type="match status" value="1"/>
</dbReference>
<evidence type="ECO:0000313" key="2">
    <source>
        <dbReference type="EMBL" id="OMJ11138.1"/>
    </source>
</evidence>
<keyword evidence="1" id="KW-0175">Coiled coil</keyword>
<keyword evidence="3" id="KW-1185">Reference proteome</keyword>
<dbReference type="Pfam" id="PF20935">
    <property type="entry name" value="DUF6847"/>
    <property type="match status" value="1"/>
</dbReference>
<dbReference type="Gene3D" id="6.10.320.10">
    <property type="match status" value="1"/>
</dbReference>
<evidence type="ECO:0000256" key="1">
    <source>
        <dbReference type="SAM" id="Coils"/>
    </source>
</evidence>
<dbReference type="AlphaFoldDB" id="A0A1R1X950"/>
<protein>
    <recommendedName>
        <fullName evidence="4">Septicolysin</fullName>
    </recommendedName>
</protein>
<dbReference type="OrthoDB" id="4009151at2759"/>
<dbReference type="Proteomes" id="UP000187429">
    <property type="component" value="Unassembled WGS sequence"/>
</dbReference>
<dbReference type="EMBL" id="LSSM01006257">
    <property type="protein sequence ID" value="OMJ11138.1"/>
    <property type="molecule type" value="Genomic_DNA"/>
</dbReference>
<accession>A0A1R1X950</accession>
<proteinExistence type="predicted"/>
<evidence type="ECO:0008006" key="4">
    <source>
        <dbReference type="Google" id="ProtNLM"/>
    </source>
</evidence>
<name>A0A1R1X950_9FUNG</name>